<keyword evidence="8" id="KW-1185">Reference proteome</keyword>
<comment type="similarity">
    <text evidence="2">Belongs to the NADH dehydrogenase family.</text>
</comment>
<dbReference type="EMBL" id="NGAF01000002">
    <property type="protein sequence ID" value="OXR46021.1"/>
    <property type="molecule type" value="Genomic_DNA"/>
</dbReference>
<comment type="caution">
    <text evidence="7">The sequence shown here is derived from an EMBL/GenBank/DDBJ whole genome shotgun (WGS) entry which is preliminary data.</text>
</comment>
<dbReference type="GO" id="GO:0019646">
    <property type="term" value="P:aerobic electron transport chain"/>
    <property type="evidence" value="ECO:0007669"/>
    <property type="project" value="TreeGrafter"/>
</dbReference>
<dbReference type="PRINTS" id="PR00368">
    <property type="entry name" value="FADPNR"/>
</dbReference>
<dbReference type="RefSeq" id="WP_094024528.1">
    <property type="nucleotide sequence ID" value="NZ_NGAF01000002.1"/>
</dbReference>
<evidence type="ECO:0000313" key="7">
    <source>
        <dbReference type="EMBL" id="OXR46021.1"/>
    </source>
</evidence>
<comment type="cofactor">
    <cofactor evidence="1">
        <name>FAD</name>
        <dbReference type="ChEBI" id="CHEBI:57692"/>
    </cofactor>
</comment>
<accession>A0A231HAZ1</accession>
<name>A0A231HAZ1_9NOCA</name>
<dbReference type="Proteomes" id="UP000215506">
    <property type="component" value="Unassembled WGS sequence"/>
</dbReference>
<dbReference type="InterPro" id="IPR051169">
    <property type="entry name" value="NADH-Q_oxidoreductase"/>
</dbReference>
<evidence type="ECO:0000313" key="8">
    <source>
        <dbReference type="Proteomes" id="UP000215506"/>
    </source>
</evidence>
<dbReference type="InterPro" id="IPR023753">
    <property type="entry name" value="FAD/NAD-binding_dom"/>
</dbReference>
<evidence type="ECO:0000259" key="6">
    <source>
        <dbReference type="Pfam" id="PF07992"/>
    </source>
</evidence>
<evidence type="ECO:0000256" key="3">
    <source>
        <dbReference type="ARBA" id="ARBA00022630"/>
    </source>
</evidence>
<sequence>MSAHQIASHRILVLGAGYAGLAAAGRLCKSRGAQITVVDSRAEMVERVRLHQLAAGQTIERRDLRTMLERKGAHFVRGRVAAIDTAAQEVSLSDGSVLGYDTLVYTLGSAADVDSVAGVREYAHPVATLENIAALPPLRGRVAVVGAGATGIETAAELAESHPELPVALVSSERPGFWLSDRAQRHIAATLERLGVEVHAGAKVVEVAADGVRLAGGGRIEAETVLWTTGFTTSDLAARAGLAVDARGRVLVDATLRTSDPHVYAAGDCAAIAGPGGRELRMACATALPTGSHAARAALARMRGAEPDELRFRYLLQCISLGRRDAVVQFVRADDAPTPRALTGRPAAVVKEMIVRGAAMQARP</sequence>
<dbReference type="SUPFAM" id="SSF51905">
    <property type="entry name" value="FAD/NAD(P)-binding domain"/>
    <property type="match status" value="1"/>
</dbReference>
<reference evidence="7 8" key="1">
    <citation type="submission" date="2017-07" db="EMBL/GenBank/DDBJ databases">
        <title>First draft Genome Sequence of Nocardia cerradoensis isolated from human infection.</title>
        <authorList>
            <person name="Carrasco G."/>
        </authorList>
    </citation>
    <scope>NUCLEOTIDE SEQUENCE [LARGE SCALE GENOMIC DNA]</scope>
    <source>
        <strain evidence="7 8">CNM20130759</strain>
    </source>
</reference>
<dbReference type="Pfam" id="PF07992">
    <property type="entry name" value="Pyr_redox_2"/>
    <property type="match status" value="1"/>
</dbReference>
<dbReference type="Gene3D" id="3.50.50.100">
    <property type="match status" value="1"/>
</dbReference>
<dbReference type="EC" id="1.6.99.-" evidence="7"/>
<evidence type="ECO:0000256" key="2">
    <source>
        <dbReference type="ARBA" id="ARBA00005272"/>
    </source>
</evidence>
<dbReference type="PANTHER" id="PTHR42913:SF3">
    <property type="entry name" value="64 KDA MITOCHONDRIAL NADH DEHYDROGENASE (EUROFUNG)"/>
    <property type="match status" value="1"/>
</dbReference>
<organism evidence="7 8">
    <name type="scientific">Nocardia cerradoensis</name>
    <dbReference type="NCBI Taxonomy" id="85688"/>
    <lineage>
        <taxon>Bacteria</taxon>
        <taxon>Bacillati</taxon>
        <taxon>Actinomycetota</taxon>
        <taxon>Actinomycetes</taxon>
        <taxon>Mycobacteriales</taxon>
        <taxon>Nocardiaceae</taxon>
        <taxon>Nocardia</taxon>
    </lineage>
</organism>
<dbReference type="InterPro" id="IPR036188">
    <property type="entry name" value="FAD/NAD-bd_sf"/>
</dbReference>
<gene>
    <name evidence="7" type="primary">yjlD_1</name>
    <name evidence="7" type="ORF">B7C42_00984</name>
</gene>
<dbReference type="PRINTS" id="PR00469">
    <property type="entry name" value="PNDRDTASEII"/>
</dbReference>
<evidence type="ECO:0000256" key="5">
    <source>
        <dbReference type="ARBA" id="ARBA00023002"/>
    </source>
</evidence>
<evidence type="ECO:0000256" key="4">
    <source>
        <dbReference type="ARBA" id="ARBA00022827"/>
    </source>
</evidence>
<keyword evidence="4" id="KW-0274">FAD</keyword>
<keyword evidence="5 7" id="KW-0560">Oxidoreductase</keyword>
<feature type="domain" description="FAD/NAD(P)-binding" evidence="6">
    <location>
        <begin position="10"/>
        <end position="278"/>
    </location>
</feature>
<dbReference type="GO" id="GO:0003955">
    <property type="term" value="F:NAD(P)H dehydrogenase (quinone) activity"/>
    <property type="evidence" value="ECO:0007669"/>
    <property type="project" value="TreeGrafter"/>
</dbReference>
<proteinExistence type="inferred from homology"/>
<protein>
    <submittedName>
        <fullName evidence="7">NADH dehydrogenase-like protein YjlD</fullName>
        <ecNumber evidence="7">1.6.99.-</ecNumber>
    </submittedName>
</protein>
<evidence type="ECO:0000256" key="1">
    <source>
        <dbReference type="ARBA" id="ARBA00001974"/>
    </source>
</evidence>
<dbReference type="PANTHER" id="PTHR42913">
    <property type="entry name" value="APOPTOSIS-INDUCING FACTOR 1"/>
    <property type="match status" value="1"/>
</dbReference>
<dbReference type="AlphaFoldDB" id="A0A231HAZ1"/>
<keyword evidence="3" id="KW-0285">Flavoprotein</keyword>